<dbReference type="InterPro" id="IPR036822">
    <property type="entry name" value="CutC-like_dom_sf"/>
</dbReference>
<evidence type="ECO:0000256" key="1">
    <source>
        <dbReference type="ARBA" id="ARBA00007768"/>
    </source>
</evidence>
<dbReference type="AlphaFoldDB" id="A0A2U2MQ23"/>
<comment type="similarity">
    <text evidence="1 2">Belongs to the CutC family.</text>
</comment>
<keyword evidence="2" id="KW-0963">Cytoplasm</keyword>
<proteinExistence type="inferred from homology"/>
<comment type="subcellular location">
    <subcellularLocation>
        <location evidence="2">Cytoplasm</location>
    </subcellularLocation>
</comment>
<dbReference type="Gene3D" id="3.20.20.380">
    <property type="entry name" value="Copper homeostasis (CutC) domain"/>
    <property type="match status" value="1"/>
</dbReference>
<accession>A0A2U2MQ23</accession>
<dbReference type="InterPro" id="IPR005627">
    <property type="entry name" value="CutC-like"/>
</dbReference>
<dbReference type="HAMAP" id="MF_00795">
    <property type="entry name" value="CutC"/>
    <property type="match status" value="1"/>
</dbReference>
<dbReference type="OrthoDB" id="9815677at2"/>
<evidence type="ECO:0000313" key="4">
    <source>
        <dbReference type="Proteomes" id="UP000245753"/>
    </source>
</evidence>
<dbReference type="GO" id="GO:0005737">
    <property type="term" value="C:cytoplasm"/>
    <property type="evidence" value="ECO:0007669"/>
    <property type="project" value="UniProtKB-SubCell"/>
</dbReference>
<keyword evidence="4" id="KW-1185">Reference proteome</keyword>
<evidence type="ECO:0000313" key="3">
    <source>
        <dbReference type="EMBL" id="PWG58949.1"/>
    </source>
</evidence>
<gene>
    <name evidence="2" type="primary">cutC</name>
    <name evidence="3" type="ORF">DF200_10160</name>
</gene>
<dbReference type="Proteomes" id="UP000245753">
    <property type="component" value="Unassembled WGS sequence"/>
</dbReference>
<reference evidence="3 4" key="1">
    <citation type="journal article" date="2018" name="Int. J. Syst. Evol. Microbiol.">
        <title>Bifidobacterium catulorum sp. nov., a novel taxon from the faeces of the baby common marmoset (Callithrix jacchus).</title>
        <authorList>
            <person name="Modesto M."/>
            <person name="Michelini S."/>
            <person name="Oki K."/>
            <person name="Biavati B."/>
            <person name="Watanabe K."/>
            <person name="Mattarelli P."/>
        </authorList>
    </citation>
    <scope>NUCLEOTIDE SEQUENCE [LARGE SCALE GENOMIC DNA]</scope>
    <source>
        <strain evidence="3 4">MRM 8.19</strain>
    </source>
</reference>
<organism evidence="3 4">
    <name type="scientific">Bifidobacterium catulorum</name>
    <dbReference type="NCBI Taxonomy" id="1630173"/>
    <lineage>
        <taxon>Bacteria</taxon>
        <taxon>Bacillati</taxon>
        <taxon>Actinomycetota</taxon>
        <taxon>Actinomycetes</taxon>
        <taxon>Bifidobacteriales</taxon>
        <taxon>Bifidobacteriaceae</taxon>
        <taxon>Bifidobacterium</taxon>
    </lineage>
</organism>
<comment type="caution">
    <text evidence="3">The sequence shown here is derived from an EMBL/GenBank/DDBJ whole genome shotgun (WGS) entry which is preliminary data.</text>
</comment>
<dbReference type="EMBL" id="QFFN01000054">
    <property type="protein sequence ID" value="PWG58949.1"/>
    <property type="molecule type" value="Genomic_DNA"/>
</dbReference>
<dbReference type="PANTHER" id="PTHR12598">
    <property type="entry name" value="COPPER HOMEOSTASIS PROTEIN CUTC"/>
    <property type="match status" value="1"/>
</dbReference>
<dbReference type="SUPFAM" id="SSF110395">
    <property type="entry name" value="CutC-like"/>
    <property type="match status" value="1"/>
</dbReference>
<comment type="caution">
    <text evidence="2">Once thought to be involved in copper homeostasis, experiments in E.coli have shown this is not the case.</text>
</comment>
<dbReference type="PANTHER" id="PTHR12598:SF0">
    <property type="entry name" value="COPPER HOMEOSTASIS PROTEIN CUTC HOMOLOG"/>
    <property type="match status" value="1"/>
</dbReference>
<dbReference type="GO" id="GO:0005507">
    <property type="term" value="F:copper ion binding"/>
    <property type="evidence" value="ECO:0007669"/>
    <property type="project" value="TreeGrafter"/>
</dbReference>
<evidence type="ECO:0000256" key="2">
    <source>
        <dbReference type="HAMAP-Rule" id="MF_00795"/>
    </source>
</evidence>
<dbReference type="Pfam" id="PF03932">
    <property type="entry name" value="CutC"/>
    <property type="match status" value="1"/>
</dbReference>
<name>A0A2U2MQ23_9BIFI</name>
<protein>
    <recommendedName>
        <fullName evidence="2">PF03932 family protein CutC</fullName>
    </recommendedName>
</protein>
<sequence length="267" mass="27458">MRYDAGLDRPDSARPVLEIAVQDVRGARIAEQAGADRIELCSALGPTGGLTPSCGMIRLCAEAAPRLGVHVLVRPRGGDFVYDDDDKAAQLADIRPALEAGASGVVVGGLAPDGSIDTEFAKRLMETVREESANLGIADADVTFHRAFDVVDDRRESLESLISLGFTRILTSGGASNAPAGVPALAELVEQAAGRIQIMAGGGLKPADFAHVAASGVDALHLSAKTMVRSAGGPGGGGDAMIERTDERIVAAAVDAVRGLRNAPRSA</sequence>